<dbReference type="Proteomes" id="UP001596023">
    <property type="component" value="Unassembled WGS sequence"/>
</dbReference>
<organism evidence="1 2">
    <name type="scientific">Dysgonomonas termitidis</name>
    <dbReference type="NCBI Taxonomy" id="1516126"/>
    <lineage>
        <taxon>Bacteria</taxon>
        <taxon>Pseudomonadati</taxon>
        <taxon>Bacteroidota</taxon>
        <taxon>Bacteroidia</taxon>
        <taxon>Bacteroidales</taxon>
        <taxon>Dysgonomonadaceae</taxon>
        <taxon>Dysgonomonas</taxon>
    </lineage>
</organism>
<accession>A0ABV9KQL8</accession>
<evidence type="ECO:0000313" key="1">
    <source>
        <dbReference type="EMBL" id="MFC4672089.1"/>
    </source>
</evidence>
<dbReference type="RefSeq" id="WP_379993273.1">
    <property type="nucleotide sequence ID" value="NZ_JBHSGN010000002.1"/>
</dbReference>
<dbReference type="EMBL" id="JBHSGN010000002">
    <property type="protein sequence ID" value="MFC4672089.1"/>
    <property type="molecule type" value="Genomic_DNA"/>
</dbReference>
<name>A0ABV9KQL8_9BACT</name>
<comment type="caution">
    <text evidence="1">The sequence shown here is derived from an EMBL/GenBank/DDBJ whole genome shotgun (WGS) entry which is preliminary data.</text>
</comment>
<sequence length="79" mass="8835">MLTKTPKSKPLADNKALRFRAMIAYIHSYFAFVGEMQAKTDGLGEGDCFQVSRTKSPGCDTHIFTGNKYTVEITIRENS</sequence>
<proteinExistence type="predicted"/>
<reference evidence="2" key="1">
    <citation type="journal article" date="2019" name="Int. J. Syst. Evol. Microbiol.">
        <title>The Global Catalogue of Microorganisms (GCM) 10K type strain sequencing project: providing services to taxonomists for standard genome sequencing and annotation.</title>
        <authorList>
            <consortium name="The Broad Institute Genomics Platform"/>
            <consortium name="The Broad Institute Genome Sequencing Center for Infectious Disease"/>
            <person name="Wu L."/>
            <person name="Ma J."/>
        </authorList>
    </citation>
    <scope>NUCLEOTIDE SEQUENCE [LARGE SCALE GENOMIC DNA]</scope>
    <source>
        <strain evidence="2">CCUG 66188</strain>
    </source>
</reference>
<gene>
    <name evidence="1" type="ORF">ACFO6W_00125</name>
</gene>
<keyword evidence="2" id="KW-1185">Reference proteome</keyword>
<protein>
    <submittedName>
        <fullName evidence="1">Uncharacterized protein</fullName>
    </submittedName>
</protein>
<evidence type="ECO:0000313" key="2">
    <source>
        <dbReference type="Proteomes" id="UP001596023"/>
    </source>
</evidence>